<comment type="caution">
    <text evidence="1">The sequence shown here is derived from an EMBL/GenBank/DDBJ whole genome shotgun (WGS) entry which is preliminary data.</text>
</comment>
<protein>
    <submittedName>
        <fullName evidence="1">(apollo) hypothetical protein</fullName>
    </submittedName>
</protein>
<accession>A0A8S3WYE0</accession>
<keyword evidence="2" id="KW-1185">Reference proteome</keyword>
<dbReference type="AlphaFoldDB" id="A0A8S3WYE0"/>
<dbReference type="EMBL" id="CAJQZP010000824">
    <property type="protein sequence ID" value="CAG4986985.1"/>
    <property type="molecule type" value="Genomic_DNA"/>
</dbReference>
<reference evidence="1" key="1">
    <citation type="submission" date="2021-04" db="EMBL/GenBank/DDBJ databases">
        <authorList>
            <person name="Tunstrom K."/>
        </authorList>
    </citation>
    <scope>NUCLEOTIDE SEQUENCE</scope>
</reference>
<name>A0A8S3WYE0_PARAO</name>
<sequence>MIVIWMCWLSYPIEILIATLRIDTALLHEKFMQSLDDAEFTFRFRLSKPAFTSLLMKLMTFIRVTSTRTFGVWKCSFPVVGLTLRLSLPKVQAIIIATAVLHNICRNHNLEDVPSEVELPTAEVNDQVYYTEVQDVSERAALINNYFI</sequence>
<organism evidence="1 2">
    <name type="scientific">Parnassius apollo</name>
    <name type="common">Apollo butterfly</name>
    <name type="synonym">Papilio apollo</name>
    <dbReference type="NCBI Taxonomy" id="110799"/>
    <lineage>
        <taxon>Eukaryota</taxon>
        <taxon>Metazoa</taxon>
        <taxon>Ecdysozoa</taxon>
        <taxon>Arthropoda</taxon>
        <taxon>Hexapoda</taxon>
        <taxon>Insecta</taxon>
        <taxon>Pterygota</taxon>
        <taxon>Neoptera</taxon>
        <taxon>Endopterygota</taxon>
        <taxon>Lepidoptera</taxon>
        <taxon>Glossata</taxon>
        <taxon>Ditrysia</taxon>
        <taxon>Papilionoidea</taxon>
        <taxon>Papilionidae</taxon>
        <taxon>Parnassiinae</taxon>
        <taxon>Parnassini</taxon>
        <taxon>Parnassius</taxon>
        <taxon>Parnassius</taxon>
    </lineage>
</organism>
<evidence type="ECO:0000313" key="1">
    <source>
        <dbReference type="EMBL" id="CAG4986985.1"/>
    </source>
</evidence>
<evidence type="ECO:0000313" key="2">
    <source>
        <dbReference type="Proteomes" id="UP000691718"/>
    </source>
</evidence>
<proteinExistence type="predicted"/>
<gene>
    <name evidence="1" type="ORF">PAPOLLO_LOCUS11377</name>
</gene>
<dbReference type="Proteomes" id="UP000691718">
    <property type="component" value="Unassembled WGS sequence"/>
</dbReference>
<dbReference type="OrthoDB" id="2430314at2759"/>